<evidence type="ECO:0000259" key="8">
    <source>
        <dbReference type="SMART" id="SM00363"/>
    </source>
</evidence>
<dbReference type="InterPro" id="IPR036986">
    <property type="entry name" value="S4_RNA-bd_sf"/>
</dbReference>
<keyword evidence="4 7" id="KW-0689">Ribosomal protein</keyword>
<sequence>MARYIGPKCKICRREGEKLFLRGSRCFTDKCSFSRRGYPPGMHGKAGRRKLTSYATQLREKQKVKVVYGVLERQFRRVFGEAVKMAGATGENLLILLERRLDNVVYHLGMASSRTQARQLVRHGHILIDGKKVNIPSYQVKVNQVISLSEAMKKNPFVKRSIEERDPERIVPWLKLNKENMTGTVLRLPKREEVTIPVQENLIVELYSK</sequence>
<protein>
    <recommendedName>
        <fullName evidence="6 7">Small ribosomal subunit protein uS4</fullName>
    </recommendedName>
</protein>
<evidence type="ECO:0000259" key="9">
    <source>
        <dbReference type="SMART" id="SM01390"/>
    </source>
</evidence>
<evidence type="ECO:0000256" key="1">
    <source>
        <dbReference type="ARBA" id="ARBA00007465"/>
    </source>
</evidence>
<keyword evidence="2 7" id="KW-0699">rRNA-binding</keyword>
<dbReference type="EMBL" id="DTGZ01000102">
    <property type="protein sequence ID" value="HGV97770.1"/>
    <property type="molecule type" value="Genomic_DNA"/>
</dbReference>
<dbReference type="PANTHER" id="PTHR11831">
    <property type="entry name" value="30S 40S RIBOSOMAL PROTEIN"/>
    <property type="match status" value="1"/>
</dbReference>
<dbReference type="Pfam" id="PF01479">
    <property type="entry name" value="S4"/>
    <property type="match status" value="1"/>
</dbReference>
<name>A0A7C4TEF0_UNCW3</name>
<comment type="similarity">
    <text evidence="1 7">Belongs to the universal ribosomal protein uS4 family.</text>
</comment>
<dbReference type="FunFam" id="3.10.290.10:FF:000001">
    <property type="entry name" value="30S ribosomal protein S4"/>
    <property type="match status" value="1"/>
</dbReference>
<feature type="domain" description="Small ribosomal subunit protein uS4 N-terminal" evidence="9">
    <location>
        <begin position="3"/>
        <end position="98"/>
    </location>
</feature>
<comment type="subunit">
    <text evidence="7">Part of the 30S ribosomal subunit. Contacts protein S5. The interaction surface between S4 and S5 is involved in control of translational fidelity.</text>
</comment>
<keyword evidence="3 7" id="KW-0694">RNA-binding</keyword>
<dbReference type="SUPFAM" id="SSF55174">
    <property type="entry name" value="Alpha-L RNA-binding motif"/>
    <property type="match status" value="1"/>
</dbReference>
<evidence type="ECO:0000256" key="7">
    <source>
        <dbReference type="HAMAP-Rule" id="MF_01306"/>
    </source>
</evidence>
<dbReference type="PROSITE" id="PS50889">
    <property type="entry name" value="S4"/>
    <property type="match status" value="1"/>
</dbReference>
<dbReference type="SMART" id="SM01390">
    <property type="entry name" value="Ribosomal_S4"/>
    <property type="match status" value="1"/>
</dbReference>
<dbReference type="GO" id="GO:0006412">
    <property type="term" value="P:translation"/>
    <property type="evidence" value="ECO:0007669"/>
    <property type="project" value="UniProtKB-UniRule"/>
</dbReference>
<dbReference type="InterPro" id="IPR002942">
    <property type="entry name" value="S4_RNA-bd"/>
</dbReference>
<evidence type="ECO:0000256" key="4">
    <source>
        <dbReference type="ARBA" id="ARBA00022980"/>
    </source>
</evidence>
<accession>A0A7C4TEF0</accession>
<dbReference type="Gene3D" id="1.10.1050.10">
    <property type="entry name" value="Ribosomal Protein S4 Delta 41, Chain A, domain 1"/>
    <property type="match status" value="1"/>
</dbReference>
<dbReference type="AlphaFoldDB" id="A0A7C4TEF0"/>
<dbReference type="NCBIfam" id="NF003717">
    <property type="entry name" value="PRK05327.1"/>
    <property type="match status" value="1"/>
</dbReference>
<proteinExistence type="inferred from homology"/>
<dbReference type="GO" id="GO:0042274">
    <property type="term" value="P:ribosomal small subunit biogenesis"/>
    <property type="evidence" value="ECO:0007669"/>
    <property type="project" value="TreeGrafter"/>
</dbReference>
<evidence type="ECO:0000256" key="5">
    <source>
        <dbReference type="ARBA" id="ARBA00023274"/>
    </source>
</evidence>
<gene>
    <name evidence="7" type="primary">rpsD</name>
    <name evidence="10" type="ORF">ENV60_05685</name>
</gene>
<dbReference type="SMART" id="SM00363">
    <property type="entry name" value="S4"/>
    <property type="match status" value="1"/>
</dbReference>
<keyword evidence="5 7" id="KW-0687">Ribonucleoprotein</keyword>
<dbReference type="GO" id="GO:0019843">
    <property type="term" value="F:rRNA binding"/>
    <property type="evidence" value="ECO:0007669"/>
    <property type="project" value="UniProtKB-UniRule"/>
</dbReference>
<dbReference type="GO" id="GO:0003735">
    <property type="term" value="F:structural constituent of ribosome"/>
    <property type="evidence" value="ECO:0007669"/>
    <property type="project" value="InterPro"/>
</dbReference>
<evidence type="ECO:0000313" key="10">
    <source>
        <dbReference type="EMBL" id="HGV97770.1"/>
    </source>
</evidence>
<evidence type="ECO:0000256" key="3">
    <source>
        <dbReference type="ARBA" id="ARBA00022884"/>
    </source>
</evidence>
<dbReference type="NCBIfam" id="TIGR01017">
    <property type="entry name" value="rpsD_bact"/>
    <property type="match status" value="1"/>
</dbReference>
<feature type="domain" description="RNA-binding S4" evidence="8">
    <location>
        <begin position="99"/>
        <end position="163"/>
    </location>
</feature>
<dbReference type="Pfam" id="PF00163">
    <property type="entry name" value="Ribosomal_S4"/>
    <property type="match status" value="1"/>
</dbReference>
<comment type="function">
    <text evidence="7">One of the primary rRNA binding proteins, it binds directly to 16S rRNA where it nucleates assembly of the body of the 30S subunit.</text>
</comment>
<evidence type="ECO:0000256" key="2">
    <source>
        <dbReference type="ARBA" id="ARBA00022730"/>
    </source>
</evidence>
<comment type="caution">
    <text evidence="10">The sequence shown here is derived from an EMBL/GenBank/DDBJ whole genome shotgun (WGS) entry which is preliminary data.</text>
</comment>
<reference evidence="10" key="1">
    <citation type="journal article" date="2020" name="mSystems">
        <title>Genome- and Community-Level Interaction Insights into Carbon Utilization and Element Cycling Functions of Hydrothermarchaeota in Hydrothermal Sediment.</title>
        <authorList>
            <person name="Zhou Z."/>
            <person name="Liu Y."/>
            <person name="Xu W."/>
            <person name="Pan J."/>
            <person name="Luo Z.H."/>
            <person name="Li M."/>
        </authorList>
    </citation>
    <scope>NUCLEOTIDE SEQUENCE [LARGE SCALE GENOMIC DNA]</scope>
    <source>
        <strain evidence="10">SpSt-774</strain>
    </source>
</reference>
<dbReference type="FunFam" id="1.10.1050.10:FF:000001">
    <property type="entry name" value="30S ribosomal protein S4"/>
    <property type="match status" value="1"/>
</dbReference>
<dbReference type="HAMAP" id="MF_01306_B">
    <property type="entry name" value="Ribosomal_uS4_B"/>
    <property type="match status" value="1"/>
</dbReference>
<organism evidence="10">
    <name type="scientific">candidate division WOR-3 bacterium</name>
    <dbReference type="NCBI Taxonomy" id="2052148"/>
    <lineage>
        <taxon>Bacteria</taxon>
        <taxon>Bacteria division WOR-3</taxon>
    </lineage>
</organism>
<dbReference type="CDD" id="cd00165">
    <property type="entry name" value="S4"/>
    <property type="match status" value="1"/>
</dbReference>
<dbReference type="PANTHER" id="PTHR11831:SF4">
    <property type="entry name" value="SMALL RIBOSOMAL SUBUNIT PROTEIN US4M"/>
    <property type="match status" value="1"/>
</dbReference>
<dbReference type="InterPro" id="IPR005709">
    <property type="entry name" value="Ribosomal_uS4_bac-type"/>
</dbReference>
<dbReference type="InterPro" id="IPR001912">
    <property type="entry name" value="Ribosomal_uS4_N"/>
</dbReference>
<comment type="function">
    <text evidence="7">With S5 and S12 plays an important role in translational accuracy.</text>
</comment>
<dbReference type="Gene3D" id="3.10.290.10">
    <property type="entry name" value="RNA-binding S4 domain"/>
    <property type="match status" value="1"/>
</dbReference>
<evidence type="ECO:0000256" key="6">
    <source>
        <dbReference type="ARBA" id="ARBA00035254"/>
    </source>
</evidence>
<dbReference type="InterPro" id="IPR022801">
    <property type="entry name" value="Ribosomal_uS4"/>
</dbReference>
<dbReference type="GO" id="GO:0015935">
    <property type="term" value="C:small ribosomal subunit"/>
    <property type="evidence" value="ECO:0007669"/>
    <property type="project" value="InterPro"/>
</dbReference>